<organism evidence="5 6">
    <name type="scientific">Lachnellula subtilissima</name>
    <dbReference type="NCBI Taxonomy" id="602034"/>
    <lineage>
        <taxon>Eukaryota</taxon>
        <taxon>Fungi</taxon>
        <taxon>Dikarya</taxon>
        <taxon>Ascomycota</taxon>
        <taxon>Pezizomycotina</taxon>
        <taxon>Leotiomycetes</taxon>
        <taxon>Helotiales</taxon>
        <taxon>Lachnaceae</taxon>
        <taxon>Lachnellula</taxon>
    </lineage>
</organism>
<comment type="caution">
    <text evidence="5">The sequence shown here is derived from an EMBL/GenBank/DDBJ whole genome shotgun (WGS) entry which is preliminary data.</text>
</comment>
<evidence type="ECO:0000313" key="5">
    <source>
        <dbReference type="EMBL" id="TVY45899.1"/>
    </source>
</evidence>
<dbReference type="Proteomes" id="UP000462212">
    <property type="component" value="Unassembled WGS sequence"/>
</dbReference>
<dbReference type="GO" id="GO:0005634">
    <property type="term" value="C:nucleus"/>
    <property type="evidence" value="ECO:0007669"/>
    <property type="project" value="UniProtKB-SubCell"/>
</dbReference>
<dbReference type="InterPro" id="IPR024661">
    <property type="entry name" value="RNA_pol_III_Rpc31"/>
</dbReference>
<comment type="similarity">
    <text evidence="2">Belongs to the eukaryotic RPC7 RNA polymerase subunit family.</text>
</comment>
<feature type="compositionally biased region" description="Gly residues" evidence="4">
    <location>
        <begin position="1"/>
        <end position="17"/>
    </location>
</feature>
<feature type="compositionally biased region" description="Acidic residues" evidence="4">
    <location>
        <begin position="181"/>
        <end position="212"/>
    </location>
</feature>
<keyword evidence="3" id="KW-0539">Nucleus</keyword>
<dbReference type="EMBL" id="QGMJ01000004">
    <property type="protein sequence ID" value="TVY45899.1"/>
    <property type="molecule type" value="Genomic_DNA"/>
</dbReference>
<evidence type="ECO:0000256" key="3">
    <source>
        <dbReference type="ARBA" id="ARBA00023242"/>
    </source>
</evidence>
<evidence type="ECO:0000256" key="2">
    <source>
        <dbReference type="ARBA" id="ARBA00008352"/>
    </source>
</evidence>
<dbReference type="AlphaFoldDB" id="A0A8H8UF50"/>
<accession>A0A8H8UF50</accession>
<proteinExistence type="inferred from homology"/>
<feature type="compositionally biased region" description="Acidic residues" evidence="4">
    <location>
        <begin position="219"/>
        <end position="234"/>
    </location>
</feature>
<keyword evidence="6" id="KW-1185">Reference proteome</keyword>
<name>A0A8H8UF50_9HELO</name>
<sequence>MSFRGGRGGFGGRGGLKGATWEQDEGLEAEARKIRQNKGVKIGLFPVRTPPSFIAVEHPTGANVKRPKPLTVREKCQIRHLKTLQEQIHRGPLYSQPTKRNVDNPIKIFGEDQFNAQYGSDKKATMDPFTEGVETYSDRYAPPKNLVPKLSGRPFKVARSLRTLPRKKADILARIDAMTAGEEDMEELDEDEQEEEPVDDDFDDDELGDDYNAEQYFDNGDDGDDGDAGGEEDY</sequence>
<evidence type="ECO:0000256" key="4">
    <source>
        <dbReference type="SAM" id="MobiDB-lite"/>
    </source>
</evidence>
<protein>
    <recommendedName>
        <fullName evidence="7">DNA-directed RNA polymerase III subunit</fullName>
    </recommendedName>
</protein>
<feature type="region of interest" description="Disordered" evidence="4">
    <location>
        <begin position="180"/>
        <end position="234"/>
    </location>
</feature>
<dbReference type="GO" id="GO:0006383">
    <property type="term" value="P:transcription by RNA polymerase III"/>
    <property type="evidence" value="ECO:0007669"/>
    <property type="project" value="InterPro"/>
</dbReference>
<dbReference type="Pfam" id="PF11705">
    <property type="entry name" value="RNA_pol_3_Rpc31"/>
    <property type="match status" value="2"/>
</dbReference>
<reference evidence="5 6" key="1">
    <citation type="submission" date="2018-05" db="EMBL/GenBank/DDBJ databases">
        <title>Genome sequencing and assembly of the regulated plant pathogen Lachnellula willkommii and related sister species for the development of diagnostic species identification markers.</title>
        <authorList>
            <person name="Giroux E."/>
            <person name="Bilodeau G."/>
        </authorList>
    </citation>
    <scope>NUCLEOTIDE SEQUENCE [LARGE SCALE GENOMIC DNA]</scope>
    <source>
        <strain evidence="5 6">CBS 197.66</strain>
    </source>
</reference>
<gene>
    <name evidence="5" type="ORF">LSUB1_G000468</name>
</gene>
<evidence type="ECO:0000256" key="1">
    <source>
        <dbReference type="ARBA" id="ARBA00004123"/>
    </source>
</evidence>
<comment type="subcellular location">
    <subcellularLocation>
        <location evidence="1">Nucleus</location>
    </subcellularLocation>
</comment>
<dbReference type="OrthoDB" id="5377312at2759"/>
<evidence type="ECO:0000313" key="6">
    <source>
        <dbReference type="Proteomes" id="UP000462212"/>
    </source>
</evidence>
<feature type="region of interest" description="Disordered" evidence="4">
    <location>
        <begin position="1"/>
        <end position="21"/>
    </location>
</feature>
<evidence type="ECO:0008006" key="7">
    <source>
        <dbReference type="Google" id="ProtNLM"/>
    </source>
</evidence>